<reference evidence="1 2" key="1">
    <citation type="submission" date="2016-12" db="EMBL/GenBank/DDBJ databases">
        <title>Complete genome sequence of Clostridium kluyveri JZZ isolated from the pit mud of a Chinese flavor liquor-making factory.</title>
        <authorList>
            <person name="Wang Y."/>
        </authorList>
    </citation>
    <scope>NUCLEOTIDE SEQUENCE [LARGE SCALE GENOMIC DNA]</scope>
    <source>
        <strain evidence="1 2">JZZ</strain>
    </source>
</reference>
<gene>
    <name evidence="1" type="ORF">BS101_00885</name>
</gene>
<dbReference type="InterPro" id="IPR038713">
    <property type="entry name" value="Terminase_Gp1_N_sf"/>
</dbReference>
<protein>
    <submittedName>
        <fullName evidence="1">Terminase small subunit</fullName>
    </submittedName>
</protein>
<evidence type="ECO:0000313" key="1">
    <source>
        <dbReference type="EMBL" id="APM37418.1"/>
    </source>
</evidence>
<dbReference type="Gene3D" id="1.10.10.1400">
    <property type="entry name" value="Terminase, small subunit, N-terminal DNA-binding domain, HTH motif"/>
    <property type="match status" value="1"/>
</dbReference>
<name>A0A1L5F322_CLOKL</name>
<proteinExistence type="predicted"/>
<dbReference type="Pfam" id="PF03592">
    <property type="entry name" value="Terminase_2"/>
    <property type="match status" value="1"/>
</dbReference>
<evidence type="ECO:0000313" key="2">
    <source>
        <dbReference type="Proteomes" id="UP000184604"/>
    </source>
</evidence>
<sequence length="199" mass="22949">MVNGLIGTEVALMGKLTSKQKIFVNEYLMDLNATRVYKIVYPRRKKDETAAQAGSRLLRNVRVKDYIDNTIQGYTAALGKYAVNAIDTILGVKNEKPASFLQQIPGLKEFLVNPYSQQRTIEDFYSLKSDIYSKYQEAVKKFKAENPDIEYNDWLRALKNNITPIKNPKEEVISLPDELSKLHKQQYQYNKVLTVYSKK</sequence>
<dbReference type="AlphaFoldDB" id="A0A1L5F322"/>
<dbReference type="OrthoDB" id="7358785at2"/>
<dbReference type="EMBL" id="CP018335">
    <property type="protein sequence ID" value="APM37418.1"/>
    <property type="molecule type" value="Genomic_DNA"/>
</dbReference>
<dbReference type="GO" id="GO:0051276">
    <property type="term" value="P:chromosome organization"/>
    <property type="evidence" value="ECO:0007669"/>
    <property type="project" value="InterPro"/>
</dbReference>
<dbReference type="Proteomes" id="UP000184604">
    <property type="component" value="Chromosome"/>
</dbReference>
<accession>A0A1L5F322</accession>
<organism evidence="1 2">
    <name type="scientific">Clostridium kluyveri</name>
    <dbReference type="NCBI Taxonomy" id="1534"/>
    <lineage>
        <taxon>Bacteria</taxon>
        <taxon>Bacillati</taxon>
        <taxon>Bacillota</taxon>
        <taxon>Clostridia</taxon>
        <taxon>Eubacteriales</taxon>
        <taxon>Clostridiaceae</taxon>
        <taxon>Clostridium</taxon>
    </lineage>
</organism>
<dbReference type="InterPro" id="IPR005335">
    <property type="entry name" value="Terminase_ssu"/>
</dbReference>